<name>A0ABV7DX26_9RHOB</name>
<evidence type="ECO:0000256" key="1">
    <source>
        <dbReference type="ARBA" id="ARBA00023015"/>
    </source>
</evidence>
<accession>A0ABV7DX26</accession>
<dbReference type="Gene3D" id="1.10.10.10">
    <property type="entry name" value="Winged helix-like DNA-binding domain superfamily/Winged helix DNA-binding domain"/>
    <property type="match status" value="1"/>
</dbReference>
<dbReference type="InterPro" id="IPR008920">
    <property type="entry name" value="TF_FadR/GntR_C"/>
</dbReference>
<organism evidence="5 6">
    <name type="scientific">Tabrizicola soli</name>
    <dbReference type="NCBI Taxonomy" id="2185115"/>
    <lineage>
        <taxon>Bacteria</taxon>
        <taxon>Pseudomonadati</taxon>
        <taxon>Pseudomonadota</taxon>
        <taxon>Alphaproteobacteria</taxon>
        <taxon>Rhodobacterales</taxon>
        <taxon>Paracoccaceae</taxon>
        <taxon>Tabrizicola</taxon>
    </lineage>
</organism>
<keyword evidence="6" id="KW-1185">Reference proteome</keyword>
<dbReference type="SMART" id="SM00345">
    <property type="entry name" value="HTH_GNTR"/>
    <property type="match status" value="1"/>
</dbReference>
<evidence type="ECO:0000259" key="4">
    <source>
        <dbReference type="PROSITE" id="PS50949"/>
    </source>
</evidence>
<comment type="caution">
    <text evidence="5">The sequence shown here is derived from an EMBL/GenBank/DDBJ whole genome shotgun (WGS) entry which is preliminary data.</text>
</comment>
<evidence type="ECO:0000256" key="3">
    <source>
        <dbReference type="ARBA" id="ARBA00023163"/>
    </source>
</evidence>
<dbReference type="PRINTS" id="PR00035">
    <property type="entry name" value="HTHGNTR"/>
</dbReference>
<keyword evidence="3" id="KW-0804">Transcription</keyword>
<gene>
    <name evidence="5" type="ORF">ACFOD6_13435</name>
</gene>
<dbReference type="Pfam" id="PF07729">
    <property type="entry name" value="FCD"/>
    <property type="match status" value="1"/>
</dbReference>
<proteinExistence type="predicted"/>
<dbReference type="PANTHER" id="PTHR43537:SF24">
    <property type="entry name" value="GLUCONATE OPERON TRANSCRIPTIONAL REPRESSOR"/>
    <property type="match status" value="1"/>
</dbReference>
<dbReference type="PROSITE" id="PS50949">
    <property type="entry name" value="HTH_GNTR"/>
    <property type="match status" value="1"/>
</dbReference>
<evidence type="ECO:0000313" key="6">
    <source>
        <dbReference type="Proteomes" id="UP001595445"/>
    </source>
</evidence>
<evidence type="ECO:0000313" key="5">
    <source>
        <dbReference type="EMBL" id="MFC3087049.1"/>
    </source>
</evidence>
<dbReference type="Pfam" id="PF00392">
    <property type="entry name" value="GntR"/>
    <property type="match status" value="1"/>
</dbReference>
<dbReference type="InterPro" id="IPR011711">
    <property type="entry name" value="GntR_C"/>
</dbReference>
<dbReference type="Proteomes" id="UP001595445">
    <property type="component" value="Unassembled WGS sequence"/>
</dbReference>
<dbReference type="InterPro" id="IPR036390">
    <property type="entry name" value="WH_DNA-bd_sf"/>
</dbReference>
<dbReference type="InterPro" id="IPR000524">
    <property type="entry name" value="Tscrpt_reg_HTH_GntR"/>
</dbReference>
<dbReference type="SUPFAM" id="SSF48008">
    <property type="entry name" value="GntR ligand-binding domain-like"/>
    <property type="match status" value="1"/>
</dbReference>
<dbReference type="SUPFAM" id="SSF46785">
    <property type="entry name" value="Winged helix' DNA-binding domain"/>
    <property type="match status" value="1"/>
</dbReference>
<protein>
    <submittedName>
        <fullName evidence="5">FadR/GntR family transcriptional regulator</fullName>
    </submittedName>
</protein>
<evidence type="ECO:0000256" key="2">
    <source>
        <dbReference type="ARBA" id="ARBA00023125"/>
    </source>
</evidence>
<sequence>MDLLQRQIHSGLLLPDERLPAERQLSDQFGISRVTLREALRVLETNRYISVRRGAQGGAFVSDADRLGQMARRRIARAPAASMRVVEYLVVNQSAAARFAALRRGPADLKKMREALALMRDAPDAARRKQAETLFLLAVADSAQNPLLSRGVEDAIAELFLPFETAPEDGSVTAALAAYQALLAALEAESPGDADRAMEMVNARFWGAIRQITRSAA</sequence>
<dbReference type="SMART" id="SM00895">
    <property type="entry name" value="FCD"/>
    <property type="match status" value="1"/>
</dbReference>
<dbReference type="InterPro" id="IPR036388">
    <property type="entry name" value="WH-like_DNA-bd_sf"/>
</dbReference>
<dbReference type="CDD" id="cd07377">
    <property type="entry name" value="WHTH_GntR"/>
    <property type="match status" value="1"/>
</dbReference>
<dbReference type="Gene3D" id="1.20.120.530">
    <property type="entry name" value="GntR ligand-binding domain-like"/>
    <property type="match status" value="1"/>
</dbReference>
<dbReference type="PANTHER" id="PTHR43537">
    <property type="entry name" value="TRANSCRIPTIONAL REGULATOR, GNTR FAMILY"/>
    <property type="match status" value="1"/>
</dbReference>
<reference evidence="6" key="1">
    <citation type="journal article" date="2019" name="Int. J. Syst. Evol. Microbiol.">
        <title>The Global Catalogue of Microorganisms (GCM) 10K type strain sequencing project: providing services to taxonomists for standard genome sequencing and annotation.</title>
        <authorList>
            <consortium name="The Broad Institute Genomics Platform"/>
            <consortium name="The Broad Institute Genome Sequencing Center for Infectious Disease"/>
            <person name="Wu L."/>
            <person name="Ma J."/>
        </authorList>
    </citation>
    <scope>NUCLEOTIDE SEQUENCE [LARGE SCALE GENOMIC DNA]</scope>
    <source>
        <strain evidence="6">KCTC 62102</strain>
    </source>
</reference>
<dbReference type="EMBL" id="JBHRSM010000023">
    <property type="protein sequence ID" value="MFC3087049.1"/>
    <property type="molecule type" value="Genomic_DNA"/>
</dbReference>
<keyword evidence="1" id="KW-0805">Transcription regulation</keyword>
<dbReference type="RefSeq" id="WP_386259672.1">
    <property type="nucleotide sequence ID" value="NZ_JBHRSM010000023.1"/>
</dbReference>
<keyword evidence="2" id="KW-0238">DNA-binding</keyword>
<feature type="domain" description="HTH gntR-type" evidence="4">
    <location>
        <begin position="1"/>
        <end position="64"/>
    </location>
</feature>